<dbReference type="Proteomes" id="UP000663860">
    <property type="component" value="Unassembled WGS sequence"/>
</dbReference>
<organism evidence="6 7">
    <name type="scientific">Adineta steineri</name>
    <dbReference type="NCBI Taxonomy" id="433720"/>
    <lineage>
        <taxon>Eukaryota</taxon>
        <taxon>Metazoa</taxon>
        <taxon>Spiralia</taxon>
        <taxon>Gnathifera</taxon>
        <taxon>Rotifera</taxon>
        <taxon>Eurotatoria</taxon>
        <taxon>Bdelloidea</taxon>
        <taxon>Adinetida</taxon>
        <taxon>Adinetidae</taxon>
        <taxon>Adineta</taxon>
    </lineage>
</organism>
<keyword evidence="2" id="KW-0378">Hydrolase</keyword>
<evidence type="ECO:0000256" key="3">
    <source>
        <dbReference type="ARBA" id="ARBA00022912"/>
    </source>
</evidence>
<evidence type="ECO:0000259" key="4">
    <source>
        <dbReference type="PROSITE" id="PS50054"/>
    </source>
</evidence>
<accession>A0A813VNL0</accession>
<dbReference type="SMART" id="SM00195">
    <property type="entry name" value="DSPc"/>
    <property type="match status" value="1"/>
</dbReference>
<dbReference type="PANTHER" id="PTHR45961">
    <property type="entry name" value="IP21249P"/>
    <property type="match status" value="1"/>
</dbReference>
<comment type="caution">
    <text evidence="6">The sequence shown here is derived from an EMBL/GenBank/DDBJ whole genome shotgun (WGS) entry which is preliminary data.</text>
</comment>
<dbReference type="InterPro" id="IPR052103">
    <property type="entry name" value="Dual_spec_Phospatases"/>
</dbReference>
<dbReference type="SUPFAM" id="SSF52799">
    <property type="entry name" value="(Phosphotyrosine protein) phosphatases II"/>
    <property type="match status" value="1"/>
</dbReference>
<dbReference type="PROSITE" id="PS50054">
    <property type="entry name" value="TYR_PHOSPHATASE_DUAL"/>
    <property type="match status" value="1"/>
</dbReference>
<gene>
    <name evidence="6" type="ORF">IZO911_LOCUS9322</name>
</gene>
<feature type="domain" description="Tyrosine-protein phosphatase" evidence="4">
    <location>
        <begin position="53"/>
        <end position="196"/>
    </location>
</feature>
<dbReference type="PROSITE" id="PS50056">
    <property type="entry name" value="TYR_PHOSPHATASE_2"/>
    <property type="match status" value="1"/>
</dbReference>
<sequence>MNDISAETHESIDAARIAYLKDQMDVEDEELIYLNRILKLQYKRRELILNRNTPSVIIDNFLYQSDINDARNMNLLNKLGIQHIINICNISLPKLITEKFNVLWINIVDDSNKNIAQYFHKTNDFLSSCKQKNEKVLVHCQMGISRSSSIILAYLIKYHHNTLFDAYDNLLNRHLFAAPNYGFFIQLIRYEKELHQIRTT</sequence>
<dbReference type="PANTHER" id="PTHR45961:SF6">
    <property type="entry name" value="IP21249P"/>
    <property type="match status" value="1"/>
</dbReference>
<comment type="similarity">
    <text evidence="1">Belongs to the protein-tyrosine phosphatase family. Non-receptor class dual specificity subfamily.</text>
</comment>
<evidence type="ECO:0000313" key="6">
    <source>
        <dbReference type="EMBL" id="CAF0845896.1"/>
    </source>
</evidence>
<dbReference type="EMBL" id="CAJNOE010000065">
    <property type="protein sequence ID" value="CAF0845896.1"/>
    <property type="molecule type" value="Genomic_DNA"/>
</dbReference>
<keyword evidence="3" id="KW-0904">Protein phosphatase</keyword>
<evidence type="ECO:0000256" key="1">
    <source>
        <dbReference type="ARBA" id="ARBA00008601"/>
    </source>
</evidence>
<dbReference type="InterPro" id="IPR020422">
    <property type="entry name" value="TYR_PHOSPHATASE_DUAL_dom"/>
</dbReference>
<dbReference type="CDD" id="cd14498">
    <property type="entry name" value="DSP"/>
    <property type="match status" value="1"/>
</dbReference>
<dbReference type="InterPro" id="IPR016130">
    <property type="entry name" value="Tyr_Pase_AS"/>
</dbReference>
<protein>
    <recommendedName>
        <fullName evidence="8">Dual specificity phosphatase</fullName>
    </recommendedName>
</protein>
<reference evidence="6" key="1">
    <citation type="submission" date="2021-02" db="EMBL/GenBank/DDBJ databases">
        <authorList>
            <person name="Nowell W R."/>
        </authorList>
    </citation>
    <scope>NUCLEOTIDE SEQUENCE</scope>
</reference>
<proteinExistence type="inferred from homology"/>
<name>A0A813VNL0_9BILA</name>
<dbReference type="Gene3D" id="3.90.190.10">
    <property type="entry name" value="Protein tyrosine phosphatase superfamily"/>
    <property type="match status" value="1"/>
</dbReference>
<dbReference type="AlphaFoldDB" id="A0A813VNL0"/>
<dbReference type="GO" id="GO:0004721">
    <property type="term" value="F:phosphoprotein phosphatase activity"/>
    <property type="evidence" value="ECO:0007669"/>
    <property type="project" value="UniProtKB-KW"/>
</dbReference>
<feature type="domain" description="Tyrosine specific protein phosphatases" evidence="5">
    <location>
        <begin position="116"/>
        <end position="170"/>
    </location>
</feature>
<dbReference type="Pfam" id="PF00782">
    <property type="entry name" value="DSPc"/>
    <property type="match status" value="1"/>
</dbReference>
<evidence type="ECO:0000256" key="2">
    <source>
        <dbReference type="ARBA" id="ARBA00022801"/>
    </source>
</evidence>
<evidence type="ECO:0000313" key="7">
    <source>
        <dbReference type="Proteomes" id="UP000663860"/>
    </source>
</evidence>
<dbReference type="InterPro" id="IPR000340">
    <property type="entry name" value="Dual-sp_phosphatase_cat-dom"/>
</dbReference>
<dbReference type="InterPro" id="IPR029021">
    <property type="entry name" value="Prot-tyrosine_phosphatase-like"/>
</dbReference>
<evidence type="ECO:0000259" key="5">
    <source>
        <dbReference type="PROSITE" id="PS50056"/>
    </source>
</evidence>
<dbReference type="InterPro" id="IPR000387">
    <property type="entry name" value="Tyr_Pase_dom"/>
</dbReference>
<dbReference type="PROSITE" id="PS00383">
    <property type="entry name" value="TYR_PHOSPHATASE_1"/>
    <property type="match status" value="1"/>
</dbReference>
<evidence type="ECO:0008006" key="8">
    <source>
        <dbReference type="Google" id="ProtNLM"/>
    </source>
</evidence>